<evidence type="ECO:0000256" key="3">
    <source>
        <dbReference type="ARBA" id="ARBA00022776"/>
    </source>
</evidence>
<dbReference type="InterPro" id="IPR011989">
    <property type="entry name" value="ARM-like"/>
</dbReference>
<keyword evidence="4" id="KW-0539">Nucleus</keyword>
<dbReference type="Proteomes" id="UP000054845">
    <property type="component" value="Unassembled WGS sequence"/>
</dbReference>
<accession>A0A0P1BDJ2</accession>
<dbReference type="GO" id="GO:0007064">
    <property type="term" value="P:mitotic sister chromatid cohesion"/>
    <property type="evidence" value="ECO:0007669"/>
    <property type="project" value="InterPro"/>
</dbReference>
<dbReference type="EMBL" id="CCYA01000221">
    <property type="protein sequence ID" value="CEH13645.1"/>
    <property type="molecule type" value="Genomic_DNA"/>
</dbReference>
<feature type="compositionally biased region" description="Acidic residues" evidence="7">
    <location>
        <begin position="1231"/>
        <end position="1247"/>
    </location>
</feature>
<dbReference type="GO" id="GO:0006281">
    <property type="term" value="P:DNA repair"/>
    <property type="evidence" value="ECO:0007669"/>
    <property type="project" value="TreeGrafter"/>
</dbReference>
<evidence type="ECO:0000256" key="5">
    <source>
        <dbReference type="ARBA" id="ARBA00023306"/>
    </source>
</evidence>
<dbReference type="GO" id="GO:0005634">
    <property type="term" value="C:nucleus"/>
    <property type="evidence" value="ECO:0007669"/>
    <property type="project" value="UniProtKB-SubCell"/>
</dbReference>
<feature type="compositionally biased region" description="Polar residues" evidence="7">
    <location>
        <begin position="1221"/>
        <end position="1230"/>
    </location>
</feature>
<dbReference type="GO" id="GO:0000785">
    <property type="term" value="C:chromatin"/>
    <property type="evidence" value="ECO:0007669"/>
    <property type="project" value="TreeGrafter"/>
</dbReference>
<sequence>MVRPQSTRALARLQNTGQIYQKGTSADALLKRLKALQKELSEMEQEQVDLSSLNPLCKQLIANPLVHHKVDAVKGSVACCLADLLRLYAPQAPYTGAELRDIFAFFIDRLTSPKGGLSNPSSPLYPDTFYLLESLSNVKSITLVADLHGADEMMTDLFRGFFELIRPETTKNVEICMADILVQLIDECLNVPQEVLEILIASFHSKAEKANPAAHQLAVEICDATKDRLQKHVAQYFSEILVSVSEEDDVQDKEKSLRNAHLLVAQINRAVPALLLNVIPALEQELRTDDTTARSIAIKTLGQMFAETTAKTGGGGDLARKYASTWREWLARANDKHPTLRIAWTEAAGPLFANHPELRVDLRVAAQNKLADPDERVRASMVKVLGSTDYETALHHVDCEIWQEIGNRCRDKKASVRQHAFDALGRIFRLARGELESRDPSAIKQFGWIPSCVLKASFVGGREIDSLVAGTLDRHILRLPASVGDAEDAERWTSRLLLVMSHLEDDRARKALIRHSNLRKVREPFVQFVKACEDYNAGIIDNDEAAIKLRMATSIKKISSLMADPPHATSDLHAFAKANDNRTYRLLRSLLDAQSDLKTLVKVRSELTSRLKDTQPGVTGTMDQLLRMSCLFLVNKSTVPTLLKRLEHSGYSNTESQVAAVHDADETMRTTEAMDARQTEAQACRRDCQFLLREISKACPQLYSAHVPLLLKALNVQGCDALLTESLRALGALANVEPATVVADRKVVERVLHLVRSGTVLQSKYAARLLAVLGASPSKSKVDKSTTSVVDNRTRSIAHASLEQLAEELTRRLGKSVGERLVADLAALGQIVKYASETAADVGDAIVKTVLTGILMKPWGKDNVEDVKGEDQLEAWVEDEEMTADLRAKLLGLDLLMKRCVAFANAEGVTDVAMPVFRLLFATLMEGEPRKLGAPPAAKSRMRLQASLCVLKMARVEALEAFIKREFTELALVIQDPCFQVRQTFLHKLLKYLRFRRLSPRFNAIPFLVAFDPEKENQDMVVNYAQSMYQPMPPELRVKHFDVSFVRFLHLLAHHPDFSRERLDEVVDLGKYIDFWLDSLGTSQNVSLLYYLSTRLKGIRDTESPGHSDNLYCLSELAQLYIKLRANRENWTISSYPGRVNLPSDIFRPLPSREVQKEVYERVFLPDTMVSALTEKYASSGSKKPRVPKAPKIRKPATQRDVTKPKKKRARKDDGDEDGGATTSGASDIENNSDDDLSSAEEAEAADGAEGGGRGARSKRKKEQAVRARNEAKRAKKAAGVSRRTESDGDSSELSDEEE</sequence>
<evidence type="ECO:0000256" key="1">
    <source>
        <dbReference type="ARBA" id="ARBA00004123"/>
    </source>
</evidence>
<name>A0A0P1BDJ2_9BASI</name>
<dbReference type="InterPro" id="IPR039776">
    <property type="entry name" value="Pds5"/>
</dbReference>
<dbReference type="Pfam" id="PF20168">
    <property type="entry name" value="PDS5"/>
    <property type="match status" value="1"/>
</dbReference>
<dbReference type="GO" id="GO:0051301">
    <property type="term" value="P:cell division"/>
    <property type="evidence" value="ECO:0007669"/>
    <property type="project" value="UniProtKB-KW"/>
</dbReference>
<evidence type="ECO:0000256" key="6">
    <source>
        <dbReference type="SAM" id="Coils"/>
    </source>
</evidence>
<keyword evidence="3" id="KW-0498">Mitosis</keyword>
<protein>
    <submittedName>
        <fullName evidence="8">Sister chromatid cohesion complex Cohesin, subunit PDS5</fullName>
    </submittedName>
</protein>
<dbReference type="OrthoDB" id="200660at2759"/>
<feature type="coiled-coil region" evidence="6">
    <location>
        <begin position="26"/>
        <end position="53"/>
    </location>
</feature>
<keyword evidence="2" id="KW-0132">Cell division</keyword>
<dbReference type="STRING" id="401625.A0A0P1BDJ2"/>
<evidence type="ECO:0000256" key="7">
    <source>
        <dbReference type="SAM" id="MobiDB-lite"/>
    </source>
</evidence>
<evidence type="ECO:0000313" key="9">
    <source>
        <dbReference type="Proteomes" id="UP000054845"/>
    </source>
</evidence>
<keyword evidence="9" id="KW-1185">Reference proteome</keyword>
<dbReference type="CDD" id="cd19953">
    <property type="entry name" value="PDS5"/>
    <property type="match status" value="1"/>
</dbReference>
<dbReference type="PANTHER" id="PTHR12663:SF0">
    <property type="entry name" value="PRECOCIOUS DISSOCIATION OF SISTERS 5, ISOFORM A"/>
    <property type="match status" value="1"/>
</dbReference>
<proteinExistence type="predicted"/>
<feature type="compositionally biased region" description="Basic and acidic residues" evidence="7">
    <location>
        <begin position="1263"/>
        <end position="1273"/>
    </location>
</feature>
<organism evidence="8 9">
    <name type="scientific">Ceraceosorus bombacis</name>
    <dbReference type="NCBI Taxonomy" id="401625"/>
    <lineage>
        <taxon>Eukaryota</taxon>
        <taxon>Fungi</taxon>
        <taxon>Dikarya</taxon>
        <taxon>Basidiomycota</taxon>
        <taxon>Ustilaginomycotina</taxon>
        <taxon>Exobasidiomycetes</taxon>
        <taxon>Ceraceosorales</taxon>
        <taxon>Ceraceosoraceae</taxon>
        <taxon>Ceraceosorus</taxon>
    </lineage>
</organism>
<dbReference type="SUPFAM" id="SSF48371">
    <property type="entry name" value="ARM repeat"/>
    <property type="match status" value="2"/>
</dbReference>
<dbReference type="Gene3D" id="1.25.10.10">
    <property type="entry name" value="Leucine-rich Repeat Variant"/>
    <property type="match status" value="1"/>
</dbReference>
<feature type="region of interest" description="Disordered" evidence="7">
    <location>
        <begin position="1176"/>
        <end position="1299"/>
    </location>
</feature>
<dbReference type="InterPro" id="IPR016024">
    <property type="entry name" value="ARM-type_fold"/>
</dbReference>
<feature type="compositionally biased region" description="Acidic residues" evidence="7">
    <location>
        <begin position="1288"/>
        <end position="1299"/>
    </location>
</feature>
<dbReference type="PANTHER" id="PTHR12663">
    <property type="entry name" value="ANDROGEN INDUCED INHIBITOR OF PROLIFERATION AS3 / PDS5-RELATED"/>
    <property type="match status" value="1"/>
</dbReference>
<evidence type="ECO:0000256" key="2">
    <source>
        <dbReference type="ARBA" id="ARBA00022618"/>
    </source>
</evidence>
<keyword evidence="6" id="KW-0175">Coiled coil</keyword>
<comment type="subcellular location">
    <subcellularLocation>
        <location evidence="1">Nucleus</location>
    </subcellularLocation>
</comment>
<reference evidence="8 9" key="1">
    <citation type="submission" date="2014-09" db="EMBL/GenBank/DDBJ databases">
        <authorList>
            <person name="Magalhaes I.L.F."/>
            <person name="Oliveira U."/>
            <person name="Santos F.R."/>
            <person name="Vidigal T.H.D.A."/>
            <person name="Brescovit A.D."/>
            <person name="Santos A.J."/>
        </authorList>
    </citation>
    <scope>NUCLEOTIDE SEQUENCE [LARGE SCALE GENOMIC DNA]</scope>
</reference>
<keyword evidence="5" id="KW-0131">Cell cycle</keyword>
<evidence type="ECO:0000313" key="8">
    <source>
        <dbReference type="EMBL" id="CEH13645.1"/>
    </source>
</evidence>
<feature type="compositionally biased region" description="Basic residues" evidence="7">
    <location>
        <begin position="1183"/>
        <end position="1197"/>
    </location>
</feature>
<evidence type="ECO:0000256" key="4">
    <source>
        <dbReference type="ARBA" id="ARBA00023242"/>
    </source>
</evidence>